<protein>
    <submittedName>
        <fullName evidence="1">DUF2442 domain-containing protein</fullName>
    </submittedName>
</protein>
<dbReference type="Gene3D" id="3.30.2020.10">
    <property type="entry name" value="NE0471-like N-terminal domain"/>
    <property type="match status" value="1"/>
</dbReference>
<name>A0A6B9FP18_9HYPH</name>
<organism evidence="1 2">
    <name type="scientific">Methylobacterium mesophilicum SR1.6/6</name>
    <dbReference type="NCBI Taxonomy" id="908290"/>
    <lineage>
        <taxon>Bacteria</taxon>
        <taxon>Pseudomonadati</taxon>
        <taxon>Pseudomonadota</taxon>
        <taxon>Alphaproteobacteria</taxon>
        <taxon>Hyphomicrobiales</taxon>
        <taxon>Methylobacteriaceae</taxon>
        <taxon>Methylobacterium</taxon>
    </lineage>
</organism>
<dbReference type="InterPro" id="IPR036782">
    <property type="entry name" value="NE0471-like_N"/>
</dbReference>
<dbReference type="OrthoDB" id="8234829at2"/>
<reference evidence="1 2" key="2">
    <citation type="journal article" date="2013" name="Genome Announc.">
        <title>Draft Genome Sequence of Methylobacterium mesophilicum Strain SR1.6/6, Isolated from Citrus sinensis.</title>
        <authorList>
            <person name="Marinho Almeida D."/>
            <person name="Dini-Andreote F."/>
            <person name="Camargo Neves A.A."/>
            <person name="Juca Ramos R.T."/>
            <person name="Andreote F.D."/>
            <person name="Carneiro A.R."/>
            <person name="Oliveira de Souza Lima A."/>
            <person name="Caracciolo Gomes de Sa P.H."/>
            <person name="Ribeiro Barbosa M.S."/>
            <person name="Araujo W.L."/>
            <person name="Silva A."/>
        </authorList>
    </citation>
    <scope>NUCLEOTIDE SEQUENCE [LARGE SCALE GENOMIC DNA]</scope>
    <source>
        <strain evidence="1 2">SR1.6/6</strain>
    </source>
</reference>
<sequence>MSGTDIVTVGRALPKLSRVEAGNGRHAVRVTWASGSRAGRTETVDLAPMIFSFKVFKPLRDGAVAFDTVRLGDYGASIVWPGNEDLDIGAEAIEEMAAQAMTNADFSAFLTRNKLTLDAAAAQLGIARRLVAYYVKDREIPRAIALACRQLDRNGADR</sequence>
<dbReference type="Gene3D" id="1.10.260.40">
    <property type="entry name" value="lambda repressor-like DNA-binding domains"/>
    <property type="match status" value="1"/>
</dbReference>
<accession>A0A6B9FP18</accession>
<dbReference type="EMBL" id="CP043538">
    <property type="protein sequence ID" value="QGY03742.1"/>
    <property type="molecule type" value="Genomic_DNA"/>
</dbReference>
<dbReference type="Proteomes" id="UP000012488">
    <property type="component" value="Chromosome"/>
</dbReference>
<evidence type="ECO:0000313" key="1">
    <source>
        <dbReference type="EMBL" id="QGY03742.1"/>
    </source>
</evidence>
<dbReference type="SUPFAM" id="SSF47413">
    <property type="entry name" value="lambda repressor-like DNA-binding domains"/>
    <property type="match status" value="1"/>
</dbReference>
<dbReference type="GO" id="GO:0003677">
    <property type="term" value="F:DNA binding"/>
    <property type="evidence" value="ECO:0007669"/>
    <property type="project" value="InterPro"/>
</dbReference>
<dbReference type="AlphaFoldDB" id="A0A6B9FP18"/>
<dbReference type="KEGG" id="mmes:MMSR116_18945"/>
<reference evidence="1 2" key="1">
    <citation type="journal article" date="2012" name="Genet. Mol. Biol.">
        <title>Analysis of 16S rRNA and mxaF genes revealing insights into Methylobacterium niche-specific plant association.</title>
        <authorList>
            <person name="Dourado M.N."/>
            <person name="Andreote F.D."/>
            <person name="Dini-Andreote F."/>
            <person name="Conti R."/>
            <person name="Araujo J.M."/>
            <person name="Araujo W.L."/>
        </authorList>
    </citation>
    <scope>NUCLEOTIDE SEQUENCE [LARGE SCALE GENOMIC DNA]</scope>
    <source>
        <strain evidence="1 2">SR1.6/6</strain>
    </source>
</reference>
<evidence type="ECO:0000313" key="2">
    <source>
        <dbReference type="Proteomes" id="UP000012488"/>
    </source>
</evidence>
<dbReference type="SUPFAM" id="SSF143880">
    <property type="entry name" value="NE0471 N-terminal domain-like"/>
    <property type="match status" value="1"/>
</dbReference>
<gene>
    <name evidence="1" type="ORF">MMSR116_18945</name>
</gene>
<dbReference type="InterPro" id="IPR010982">
    <property type="entry name" value="Lambda_DNA-bd_dom_sf"/>
</dbReference>
<proteinExistence type="predicted"/>